<dbReference type="OrthoDB" id="3647315at2759"/>
<feature type="compositionally biased region" description="Polar residues" evidence="1">
    <location>
        <begin position="57"/>
        <end position="69"/>
    </location>
</feature>
<keyword evidence="3" id="KW-1185">Reference proteome</keyword>
<dbReference type="HOGENOM" id="CLU_712141_0_0_1"/>
<name>F9XQP4_ZYMTI</name>
<sequence length="388" mass="43076">MPARAPQHLDLTSTSRVNEISHQSASNQNSSENNSSSTLLPDNQSTARDPDLPPHQEQGNVNNQQNPPDGTSDAVAGEDPNSVGSDHANAIASVRGADGAEAMDGVEFAPNPSFRGALTADGESYLAEIRAPVVGTDMPWRRLSPYHHERESVWRHIHHCLLTLSNNPENQQILLLLGLWNDMLMREVGRTADRALDTTLWPLKVSEARRCLNSGDSPETVRSVLSGIANELRSEARRKEFPAGSLDWGLGVHAWEQHESANLPGFRSVNGSGVHSYLSAHNKVWFVDRNQRQGEHGQIVGWKKQGHGHQFILKFGRGEYDHYLLIKASYFGKGAFNEFERMNREPSVSDLDRVVNDGTNGISTKVDRTAYADDIKEFKPPTRKKKQK</sequence>
<dbReference type="AlphaFoldDB" id="F9XQP4"/>
<dbReference type="EMBL" id="CM001209">
    <property type="protein sequence ID" value="EGP82450.1"/>
    <property type="molecule type" value="Genomic_DNA"/>
</dbReference>
<feature type="compositionally biased region" description="Polar residues" evidence="1">
    <location>
        <begin position="10"/>
        <end position="20"/>
    </location>
</feature>
<accession>F9XQP4</accession>
<dbReference type="eggNOG" id="ENOG502TM43">
    <property type="taxonomic scope" value="Eukaryota"/>
</dbReference>
<dbReference type="GeneID" id="13400357"/>
<evidence type="ECO:0000313" key="2">
    <source>
        <dbReference type="EMBL" id="EGP82450.1"/>
    </source>
</evidence>
<gene>
    <name evidence="2" type="ORF">MYCGRDRAFT_97580</name>
</gene>
<evidence type="ECO:0000313" key="3">
    <source>
        <dbReference type="Proteomes" id="UP000008062"/>
    </source>
</evidence>
<proteinExistence type="predicted"/>
<organism evidence="2 3">
    <name type="scientific">Zymoseptoria tritici (strain CBS 115943 / IPO323)</name>
    <name type="common">Speckled leaf blotch fungus</name>
    <name type="synonym">Septoria tritici</name>
    <dbReference type="NCBI Taxonomy" id="336722"/>
    <lineage>
        <taxon>Eukaryota</taxon>
        <taxon>Fungi</taxon>
        <taxon>Dikarya</taxon>
        <taxon>Ascomycota</taxon>
        <taxon>Pezizomycotina</taxon>
        <taxon>Dothideomycetes</taxon>
        <taxon>Dothideomycetidae</taxon>
        <taxon>Mycosphaerellales</taxon>
        <taxon>Mycosphaerellaceae</taxon>
        <taxon>Zymoseptoria</taxon>
    </lineage>
</organism>
<dbReference type="KEGG" id="ztr:MYCGRDRAFT_97580"/>
<dbReference type="RefSeq" id="XP_003847474.1">
    <property type="nucleotide sequence ID" value="XM_003847426.1"/>
</dbReference>
<dbReference type="InParanoid" id="F9XQP4"/>
<feature type="compositionally biased region" description="Low complexity" evidence="1">
    <location>
        <begin position="21"/>
        <end position="37"/>
    </location>
</feature>
<dbReference type="Proteomes" id="UP000008062">
    <property type="component" value="Chromosome 14"/>
</dbReference>
<evidence type="ECO:0000256" key="1">
    <source>
        <dbReference type="SAM" id="MobiDB-lite"/>
    </source>
</evidence>
<feature type="compositionally biased region" description="Polar residues" evidence="1">
    <location>
        <begin position="38"/>
        <end position="47"/>
    </location>
</feature>
<reference evidence="2 3" key="1">
    <citation type="journal article" date="2011" name="PLoS Genet.">
        <title>Finished genome of the fungal wheat pathogen Mycosphaerella graminicola reveals dispensome structure, chromosome plasticity, and stealth pathogenesis.</title>
        <authorList>
            <person name="Goodwin S.B."/>
            <person name="Ben M'barek S."/>
            <person name="Dhillon B."/>
            <person name="Wittenberg A.H.J."/>
            <person name="Crane C.F."/>
            <person name="Hane J.K."/>
            <person name="Foster A.J."/>
            <person name="Van der Lee T.A.J."/>
            <person name="Grimwood J."/>
            <person name="Aerts A."/>
            <person name="Antoniw J."/>
            <person name="Bailey A."/>
            <person name="Bluhm B."/>
            <person name="Bowler J."/>
            <person name="Bristow J."/>
            <person name="van der Burgt A."/>
            <person name="Canto-Canche B."/>
            <person name="Churchill A.C.L."/>
            <person name="Conde-Ferraez L."/>
            <person name="Cools H.J."/>
            <person name="Coutinho P.M."/>
            <person name="Csukai M."/>
            <person name="Dehal P."/>
            <person name="De Wit P."/>
            <person name="Donzelli B."/>
            <person name="van de Geest H.C."/>
            <person name="van Ham R.C.H.J."/>
            <person name="Hammond-Kosack K.E."/>
            <person name="Henrissat B."/>
            <person name="Kilian A."/>
            <person name="Kobayashi A.K."/>
            <person name="Koopmann E."/>
            <person name="Kourmpetis Y."/>
            <person name="Kuzniar A."/>
            <person name="Lindquist E."/>
            <person name="Lombard V."/>
            <person name="Maliepaard C."/>
            <person name="Martins N."/>
            <person name="Mehrabi R."/>
            <person name="Nap J.P.H."/>
            <person name="Ponomarenko A."/>
            <person name="Rudd J.J."/>
            <person name="Salamov A."/>
            <person name="Schmutz J."/>
            <person name="Schouten H.J."/>
            <person name="Shapiro H."/>
            <person name="Stergiopoulos I."/>
            <person name="Torriani S.F.F."/>
            <person name="Tu H."/>
            <person name="de Vries R.P."/>
            <person name="Waalwijk C."/>
            <person name="Ware S.B."/>
            <person name="Wiebenga A."/>
            <person name="Zwiers L.-H."/>
            <person name="Oliver R.P."/>
            <person name="Grigoriev I.V."/>
            <person name="Kema G.H.J."/>
        </authorList>
    </citation>
    <scope>NUCLEOTIDE SEQUENCE [LARGE SCALE GENOMIC DNA]</scope>
    <source>
        <strain evidence="3">CBS 115943 / IPO323</strain>
    </source>
</reference>
<feature type="region of interest" description="Disordered" evidence="1">
    <location>
        <begin position="1"/>
        <end position="86"/>
    </location>
</feature>
<protein>
    <submittedName>
        <fullName evidence="2">Uncharacterized protein</fullName>
    </submittedName>
</protein>